<dbReference type="SMART" id="SM00388">
    <property type="entry name" value="HisKA"/>
    <property type="match status" value="1"/>
</dbReference>
<dbReference type="EMBL" id="CP059732">
    <property type="protein sequence ID" value="QMW07031.1"/>
    <property type="molecule type" value="Genomic_DNA"/>
</dbReference>
<organism evidence="9 10">
    <name type="scientific">Spirosoma foliorum</name>
    <dbReference type="NCBI Taxonomy" id="2710596"/>
    <lineage>
        <taxon>Bacteria</taxon>
        <taxon>Pseudomonadati</taxon>
        <taxon>Bacteroidota</taxon>
        <taxon>Cytophagia</taxon>
        <taxon>Cytophagales</taxon>
        <taxon>Cytophagaceae</taxon>
        <taxon>Spirosoma</taxon>
    </lineage>
</organism>
<evidence type="ECO:0000259" key="7">
    <source>
        <dbReference type="PROSITE" id="PS50112"/>
    </source>
</evidence>
<dbReference type="PANTHER" id="PTHR43304">
    <property type="entry name" value="PHYTOCHROME-LIKE PROTEIN CPH1"/>
    <property type="match status" value="1"/>
</dbReference>
<feature type="domain" description="PAC" evidence="8">
    <location>
        <begin position="356"/>
        <end position="408"/>
    </location>
</feature>
<dbReference type="PROSITE" id="PS50112">
    <property type="entry name" value="PAS"/>
    <property type="match status" value="3"/>
</dbReference>
<evidence type="ECO:0000259" key="8">
    <source>
        <dbReference type="PROSITE" id="PS50113"/>
    </source>
</evidence>
<dbReference type="InterPro" id="IPR003594">
    <property type="entry name" value="HATPase_dom"/>
</dbReference>
<dbReference type="InterPro" id="IPR036890">
    <property type="entry name" value="HATPase_C_sf"/>
</dbReference>
<protein>
    <recommendedName>
        <fullName evidence="2">histidine kinase</fullName>
        <ecNumber evidence="2">2.7.13.3</ecNumber>
    </recommendedName>
</protein>
<dbReference type="InterPro" id="IPR005467">
    <property type="entry name" value="His_kinase_dom"/>
</dbReference>
<dbReference type="Gene3D" id="1.10.287.130">
    <property type="match status" value="1"/>
</dbReference>
<evidence type="ECO:0000256" key="4">
    <source>
        <dbReference type="ARBA" id="ARBA00022679"/>
    </source>
</evidence>
<dbReference type="PANTHER" id="PTHR43304:SF1">
    <property type="entry name" value="PAC DOMAIN-CONTAINING PROTEIN"/>
    <property type="match status" value="1"/>
</dbReference>
<feature type="domain" description="PAC" evidence="8">
    <location>
        <begin position="485"/>
        <end position="538"/>
    </location>
</feature>
<dbReference type="PROSITE" id="PS50109">
    <property type="entry name" value="HIS_KIN"/>
    <property type="match status" value="1"/>
</dbReference>
<dbReference type="Gene3D" id="3.30.565.10">
    <property type="entry name" value="Histidine kinase-like ATPase, C-terminal domain"/>
    <property type="match status" value="1"/>
</dbReference>
<dbReference type="Pfam" id="PF00512">
    <property type="entry name" value="HisKA"/>
    <property type="match status" value="1"/>
</dbReference>
<dbReference type="InterPro" id="IPR004358">
    <property type="entry name" value="Sig_transdc_His_kin-like_C"/>
</dbReference>
<dbReference type="Pfam" id="PF08447">
    <property type="entry name" value="PAS_3"/>
    <property type="match status" value="4"/>
</dbReference>
<dbReference type="PRINTS" id="PR00344">
    <property type="entry name" value="BCTRLSENSOR"/>
</dbReference>
<dbReference type="Pfam" id="PF02518">
    <property type="entry name" value="HATPase_c"/>
    <property type="match status" value="1"/>
</dbReference>
<feature type="domain" description="PAC" evidence="8">
    <location>
        <begin position="612"/>
        <end position="665"/>
    </location>
</feature>
<evidence type="ECO:0000313" key="9">
    <source>
        <dbReference type="EMBL" id="QMW07031.1"/>
    </source>
</evidence>
<feature type="domain" description="PAS" evidence="7">
    <location>
        <begin position="21"/>
        <end position="92"/>
    </location>
</feature>
<keyword evidence="5" id="KW-0418">Kinase</keyword>
<dbReference type="InterPro" id="IPR036097">
    <property type="entry name" value="HisK_dim/P_sf"/>
</dbReference>
<keyword evidence="3" id="KW-0597">Phosphoprotein</keyword>
<proteinExistence type="predicted"/>
<dbReference type="Gene3D" id="3.30.450.20">
    <property type="entry name" value="PAS domain"/>
    <property type="match status" value="5"/>
</dbReference>
<dbReference type="SUPFAM" id="SSF55785">
    <property type="entry name" value="PYP-like sensor domain (PAS domain)"/>
    <property type="match status" value="5"/>
</dbReference>
<feature type="domain" description="Histidine kinase" evidence="6">
    <location>
        <begin position="694"/>
        <end position="921"/>
    </location>
</feature>
<dbReference type="InterPro" id="IPR000014">
    <property type="entry name" value="PAS"/>
</dbReference>
<dbReference type="FunFam" id="3.30.565.10:FF:000006">
    <property type="entry name" value="Sensor histidine kinase WalK"/>
    <property type="match status" value="1"/>
</dbReference>
<feature type="domain" description="PAC" evidence="8">
    <location>
        <begin position="97"/>
        <end position="150"/>
    </location>
</feature>
<comment type="catalytic activity">
    <reaction evidence="1">
        <text>ATP + protein L-histidine = ADP + protein N-phospho-L-histidine.</text>
        <dbReference type="EC" id="2.7.13.3"/>
    </reaction>
</comment>
<evidence type="ECO:0000256" key="5">
    <source>
        <dbReference type="ARBA" id="ARBA00022777"/>
    </source>
</evidence>
<sequence length="921" mass="104236">MVGAIQDITDRVALQKAHEESEERLRFALQSARLGTWELDPVRGVVNWDSRCQELCGLTNADSQSYAQTVDYIHPDDRSRVEEAVRWALNPLSGGHYETSFRTIGVNDRRLRWVRFIGKTHFSETGEASRFSGVAEDITEEVLAKEQAALSEQQARIALEGSGSGSFFIKTGSEIDGDNNILYSPSFSRILTGQESPNLSWKVFVEHLHTDDRKIRNQAHSLAVLTGNINYEARFVWVDKTIHWVKIVGQYLFDASGKPVSVTGIALDVSEQKERERALREAEERFSIAFSNTSMAMGFTDQKANFTLVNDAYTQLLGYSVSELYTLNNFDITHPDDRAYNRQLFEEVVAGNRPFFNLIKRYIHKDGSIRWVQLNVTSVTDAQDEEHSMIIIAQDISEQVEANSKIRASEERFRNMIIQAPVAISILNSRRLIVETANTSMLEIWGKDASIMGTPLIQALPELEGQGFIELLEGVYDSGVSHYGVETRARLYRRGDLEDAYFNFVYAPVRDDQGKISSVMVIATEVTTQMKAKVALQESEQRFRTLLEAIAQMTWTNTPEGEVNFYNQRWYDYTGLDFDQIKAWGWQSLVHPADLPRTLDMYKKALADGTTFVVENRYRRGTDGMYRWHLNRALPIRDELGEIVLWVGTATDIHEQKLLATQLEQQVQVRTEQLVASNQDLRRSNENLEKFAYIASHDLQEPLRKVQSFGDLLKNQYAVELGEGLDYLERMQSAASRMSLLIKDLLTFSRISTRQESTTSVSLNQVIEEVIDDLEVAILQVDAQIQVDLLPVISGDESQLWQLFQNLLSNALKFQQPGIAPVIRVQVEQILAGSIPALVQPSRQAMAYHQINVSDNGIGFDEKYVDRIFQVFQRLHTRNEYAGTGIGLAICEKVVANHGGAITAYSKPGKGATFTIYFPIA</sequence>
<dbReference type="SMART" id="SM00086">
    <property type="entry name" value="PAC"/>
    <property type="match status" value="5"/>
</dbReference>
<evidence type="ECO:0000259" key="6">
    <source>
        <dbReference type="PROSITE" id="PS50109"/>
    </source>
</evidence>
<dbReference type="SMART" id="SM00387">
    <property type="entry name" value="HATPase_c"/>
    <property type="match status" value="1"/>
</dbReference>
<dbReference type="InterPro" id="IPR052162">
    <property type="entry name" value="Sensor_kinase/Photoreceptor"/>
</dbReference>
<feature type="domain" description="PAC" evidence="8">
    <location>
        <begin position="229"/>
        <end position="281"/>
    </location>
</feature>
<accession>A0A7G5H7D9</accession>
<evidence type="ECO:0000256" key="2">
    <source>
        <dbReference type="ARBA" id="ARBA00012438"/>
    </source>
</evidence>
<keyword evidence="10" id="KW-1185">Reference proteome</keyword>
<dbReference type="CDD" id="cd00130">
    <property type="entry name" value="PAS"/>
    <property type="match status" value="3"/>
</dbReference>
<feature type="domain" description="PAS" evidence="7">
    <location>
        <begin position="282"/>
        <end position="352"/>
    </location>
</feature>
<dbReference type="NCBIfam" id="TIGR00229">
    <property type="entry name" value="sensory_box"/>
    <property type="match status" value="3"/>
</dbReference>
<keyword evidence="4" id="KW-0808">Transferase</keyword>
<evidence type="ECO:0000256" key="1">
    <source>
        <dbReference type="ARBA" id="ARBA00000085"/>
    </source>
</evidence>
<dbReference type="SUPFAM" id="SSF55874">
    <property type="entry name" value="ATPase domain of HSP90 chaperone/DNA topoisomerase II/histidine kinase"/>
    <property type="match status" value="1"/>
</dbReference>
<dbReference type="InterPro" id="IPR003661">
    <property type="entry name" value="HisK_dim/P_dom"/>
</dbReference>
<dbReference type="Proteomes" id="UP000515369">
    <property type="component" value="Chromosome"/>
</dbReference>
<dbReference type="InterPro" id="IPR013655">
    <property type="entry name" value="PAS_fold_3"/>
</dbReference>
<dbReference type="Pfam" id="PF08448">
    <property type="entry name" value="PAS_4"/>
    <property type="match status" value="1"/>
</dbReference>
<gene>
    <name evidence="9" type="ORF">H3H32_20545</name>
</gene>
<dbReference type="FunFam" id="3.30.450.20:FF:000099">
    <property type="entry name" value="Sensory box sensor histidine kinase"/>
    <property type="match status" value="1"/>
</dbReference>
<evidence type="ECO:0000313" key="10">
    <source>
        <dbReference type="Proteomes" id="UP000515369"/>
    </source>
</evidence>
<dbReference type="InterPro" id="IPR000700">
    <property type="entry name" value="PAS-assoc_C"/>
</dbReference>
<dbReference type="KEGG" id="sfol:H3H32_20545"/>
<dbReference type="PROSITE" id="PS50113">
    <property type="entry name" value="PAC"/>
    <property type="match status" value="5"/>
</dbReference>
<dbReference type="SMART" id="SM00091">
    <property type="entry name" value="PAS"/>
    <property type="match status" value="4"/>
</dbReference>
<feature type="domain" description="PAS" evidence="7">
    <location>
        <begin position="539"/>
        <end position="609"/>
    </location>
</feature>
<reference evidence="9 10" key="1">
    <citation type="submission" date="2020-07" db="EMBL/GenBank/DDBJ databases">
        <title>Spirosoma foliorum sp. nov., isolated from the leaves on the Nejang mountain Korea, Republic of.</title>
        <authorList>
            <person name="Ho H."/>
            <person name="Lee Y.-J."/>
            <person name="Nurcahyanto D.-A."/>
            <person name="Kim S.-G."/>
        </authorList>
    </citation>
    <scope>NUCLEOTIDE SEQUENCE [LARGE SCALE GENOMIC DNA]</scope>
    <source>
        <strain evidence="9 10">PL0136</strain>
    </source>
</reference>
<dbReference type="SUPFAM" id="SSF47384">
    <property type="entry name" value="Homodimeric domain of signal transducing histidine kinase"/>
    <property type="match status" value="1"/>
</dbReference>
<evidence type="ECO:0000256" key="3">
    <source>
        <dbReference type="ARBA" id="ARBA00022553"/>
    </source>
</evidence>
<dbReference type="AlphaFoldDB" id="A0A7G5H7D9"/>
<dbReference type="InterPro" id="IPR013656">
    <property type="entry name" value="PAS_4"/>
</dbReference>
<dbReference type="InterPro" id="IPR035965">
    <property type="entry name" value="PAS-like_dom_sf"/>
</dbReference>
<dbReference type="GO" id="GO:0000155">
    <property type="term" value="F:phosphorelay sensor kinase activity"/>
    <property type="evidence" value="ECO:0007669"/>
    <property type="project" value="InterPro"/>
</dbReference>
<name>A0A7G5H7D9_9BACT</name>
<dbReference type="EC" id="2.7.13.3" evidence="2"/>
<dbReference type="CDD" id="cd00082">
    <property type="entry name" value="HisKA"/>
    <property type="match status" value="1"/>
</dbReference>
<dbReference type="InterPro" id="IPR001610">
    <property type="entry name" value="PAC"/>
</dbReference>